<protein>
    <recommendedName>
        <fullName evidence="4">Lipoprotein</fullName>
    </recommendedName>
</protein>
<dbReference type="Proteomes" id="UP000677436">
    <property type="component" value="Chromosome"/>
</dbReference>
<dbReference type="KEGG" id="pabs:JIR001_07010"/>
<organism evidence="2 3">
    <name type="scientific">Polycladomyces abyssicola</name>
    <dbReference type="NCBI Taxonomy" id="1125966"/>
    <lineage>
        <taxon>Bacteria</taxon>
        <taxon>Bacillati</taxon>
        <taxon>Bacillota</taxon>
        <taxon>Bacilli</taxon>
        <taxon>Bacillales</taxon>
        <taxon>Thermoactinomycetaceae</taxon>
        <taxon>Polycladomyces</taxon>
    </lineage>
</organism>
<dbReference type="Pfam" id="PF20316">
    <property type="entry name" value="DUF6612"/>
    <property type="match status" value="1"/>
</dbReference>
<proteinExistence type="predicted"/>
<feature type="signal peptide" evidence="1">
    <location>
        <begin position="1"/>
        <end position="30"/>
    </location>
</feature>
<evidence type="ECO:0000313" key="2">
    <source>
        <dbReference type="EMBL" id="BCU80918.1"/>
    </source>
</evidence>
<sequence length="293" mass="33711">MSGTWLKKMTIGCAAVTSVVWLLAGCSVQTAVEALQTVQEQKKPLTADQVVAKSIDAMGKLKGTKWHVQGDQRIMGPHDSGEMHVQSEATFEQDQQNQYHSMMDIDAEAPGENHQIKMEMYTQDQELFINMVRDEESTDGWVKKRLQPGEKDEVQELYQGVQHDTDKILNLFREEGKKVKLHEEADAYRLELTLHNDPRIRSYMDFSDEDGQNLWKSNEGIQYKSMTMTLWVDKKTFRQTQAEQTAELGIKENGKTGYWKQHWTMEFQGEVQQVIIPADVEQNAREIDDSSSY</sequence>
<name>A0A8D5UES6_9BACL</name>
<reference evidence="2" key="2">
    <citation type="journal article" date="2021" name="Microbiol. Resour. Announc.">
        <title>Complete Genome Sequence of Polycladomyces abyssicola JIR-001T, Isolated from Hemipelagic Sediment in Deep Seawater.</title>
        <authorList>
            <person name="Tsubouchi T."/>
            <person name="Kaneko Y."/>
        </authorList>
    </citation>
    <scope>NUCLEOTIDE SEQUENCE</scope>
    <source>
        <strain evidence="2">JIR-001</strain>
    </source>
</reference>
<dbReference type="InterPro" id="IPR046720">
    <property type="entry name" value="DUF6612"/>
</dbReference>
<reference evidence="2" key="1">
    <citation type="journal article" date="2013" name="Int. J. Syst. Evol. Microbiol.">
        <title>Polycladomyces abyssicola gen. nov., sp. nov., a thermophilic filamentous bacterium isolated from hemipelagic sediment.</title>
        <authorList>
            <person name="Tsubouchi T."/>
            <person name="Shimane Y."/>
            <person name="Mori K."/>
            <person name="Usui K."/>
            <person name="Hiraki T."/>
            <person name="Tame A."/>
            <person name="Uematsu K."/>
            <person name="Maruyama T."/>
            <person name="Hatada Y."/>
        </authorList>
    </citation>
    <scope>NUCLEOTIDE SEQUENCE</scope>
    <source>
        <strain evidence="2">JIR-001</strain>
    </source>
</reference>
<keyword evidence="3" id="KW-1185">Reference proteome</keyword>
<dbReference type="AlphaFoldDB" id="A0A8D5UES6"/>
<evidence type="ECO:0000256" key="1">
    <source>
        <dbReference type="SAM" id="SignalP"/>
    </source>
</evidence>
<dbReference type="Gene3D" id="2.50.20.20">
    <property type="match status" value="1"/>
</dbReference>
<dbReference type="RefSeq" id="WP_212774222.1">
    <property type="nucleotide sequence ID" value="NZ_AP024601.1"/>
</dbReference>
<accession>A0A8D5UES6</accession>
<keyword evidence="1" id="KW-0732">Signal</keyword>
<dbReference type="EMBL" id="AP024601">
    <property type="protein sequence ID" value="BCU80918.1"/>
    <property type="molecule type" value="Genomic_DNA"/>
</dbReference>
<gene>
    <name evidence="2" type="ORF">JIR001_07010</name>
</gene>
<evidence type="ECO:0000313" key="3">
    <source>
        <dbReference type="Proteomes" id="UP000677436"/>
    </source>
</evidence>
<feature type="chain" id="PRO_5034166007" description="Lipoprotein" evidence="1">
    <location>
        <begin position="31"/>
        <end position="293"/>
    </location>
</feature>
<dbReference type="PROSITE" id="PS51257">
    <property type="entry name" value="PROKAR_LIPOPROTEIN"/>
    <property type="match status" value="1"/>
</dbReference>
<evidence type="ECO:0008006" key="4">
    <source>
        <dbReference type="Google" id="ProtNLM"/>
    </source>
</evidence>